<evidence type="ECO:0000256" key="1">
    <source>
        <dbReference type="SAM" id="Coils"/>
    </source>
</evidence>
<comment type="caution">
    <text evidence="2">The sequence shown here is derived from an EMBL/GenBank/DDBJ whole genome shotgun (WGS) entry which is preliminary data.</text>
</comment>
<organism evidence="2 3">
    <name type="scientific">Mugilogobius chulae</name>
    <name type="common">yellowstripe goby</name>
    <dbReference type="NCBI Taxonomy" id="88201"/>
    <lineage>
        <taxon>Eukaryota</taxon>
        <taxon>Metazoa</taxon>
        <taxon>Chordata</taxon>
        <taxon>Craniata</taxon>
        <taxon>Vertebrata</taxon>
        <taxon>Euteleostomi</taxon>
        <taxon>Actinopterygii</taxon>
        <taxon>Neopterygii</taxon>
        <taxon>Teleostei</taxon>
        <taxon>Neoteleostei</taxon>
        <taxon>Acanthomorphata</taxon>
        <taxon>Gobiaria</taxon>
        <taxon>Gobiiformes</taxon>
        <taxon>Gobioidei</taxon>
        <taxon>Gobiidae</taxon>
        <taxon>Gobionellinae</taxon>
        <taxon>Mugilogobius</taxon>
    </lineage>
</organism>
<evidence type="ECO:0000313" key="2">
    <source>
        <dbReference type="EMBL" id="KAK7926336.1"/>
    </source>
</evidence>
<dbReference type="EMBL" id="JBBPFD010000005">
    <property type="protein sequence ID" value="KAK7926336.1"/>
    <property type="molecule type" value="Genomic_DNA"/>
</dbReference>
<gene>
    <name evidence="2" type="ORF">WMY93_008646</name>
</gene>
<keyword evidence="1" id="KW-0175">Coiled coil</keyword>
<accession>A0AAW0PGJ2</accession>
<evidence type="ECO:0000313" key="3">
    <source>
        <dbReference type="Proteomes" id="UP001460270"/>
    </source>
</evidence>
<keyword evidence="3" id="KW-1185">Reference proteome</keyword>
<name>A0AAW0PGJ2_9GOBI</name>
<sequence>MSIDQICDFSQQPVIAFWSQLGAGYGPVLRAELNQANQKYDDLLKEFNKKEENKDLKRENNILKCENQDLREDKNQTENTEEEVVNRTVDQASKCEDLEKFKITNTQLQEQLRAEEQAKLYYKKHLDACSFANRQMYAENHKLRVQQISEEHEKLRAELNQYVLKHSKDRADIEALREKAQRDKDLLSGELRKANQKSELLKTQLNKTKHKAQQEKEALKSLVDDLKIQLSQEKNDKEKGQDQVRKLEQTLEKERHAFTETIKRCFAAYQGIVGG</sequence>
<proteinExistence type="predicted"/>
<dbReference type="Proteomes" id="UP001460270">
    <property type="component" value="Unassembled WGS sequence"/>
</dbReference>
<protein>
    <submittedName>
        <fullName evidence="2">Uncharacterized protein</fullName>
    </submittedName>
</protein>
<feature type="coiled-coil region" evidence="1">
    <location>
        <begin position="30"/>
        <end position="257"/>
    </location>
</feature>
<dbReference type="AlphaFoldDB" id="A0AAW0PGJ2"/>
<reference evidence="3" key="1">
    <citation type="submission" date="2024-04" db="EMBL/GenBank/DDBJ databases">
        <title>Salinicola lusitanus LLJ914,a marine bacterium isolated from the Okinawa Trough.</title>
        <authorList>
            <person name="Li J."/>
        </authorList>
    </citation>
    <scope>NUCLEOTIDE SEQUENCE [LARGE SCALE GENOMIC DNA]</scope>
</reference>